<organism evidence="2 4">
    <name type="scientific">Minwuia thermotolerans</name>
    <dbReference type="NCBI Taxonomy" id="2056226"/>
    <lineage>
        <taxon>Bacteria</taxon>
        <taxon>Pseudomonadati</taxon>
        <taxon>Pseudomonadota</taxon>
        <taxon>Alphaproteobacteria</taxon>
        <taxon>Minwuiales</taxon>
        <taxon>Minwuiaceae</taxon>
        <taxon>Minwuia</taxon>
    </lineage>
</organism>
<dbReference type="AlphaFoldDB" id="A0A2M9G446"/>
<comment type="caution">
    <text evidence="2">The sequence shown here is derived from an EMBL/GenBank/DDBJ whole genome shotgun (WGS) entry which is preliminary data.</text>
</comment>
<gene>
    <name evidence="3" type="ORF">CVT23_04870</name>
    <name evidence="2" type="ORF">CVT23_05920</name>
    <name evidence="1" type="ORF">CVT23_12075</name>
</gene>
<proteinExistence type="predicted"/>
<dbReference type="OrthoDB" id="8777962at2"/>
<evidence type="ECO:0000313" key="1">
    <source>
        <dbReference type="EMBL" id="PJK29334.1"/>
    </source>
</evidence>
<name>A0A2M9G446_9PROT</name>
<dbReference type="InterPro" id="IPR056912">
    <property type="entry name" value="Phage_JBD30_tail_term-like"/>
</dbReference>
<reference evidence="2 4" key="1">
    <citation type="submission" date="2017-11" db="EMBL/GenBank/DDBJ databases">
        <title>Draft genome sequence of Rhizobiales bacterium SY3-13.</title>
        <authorList>
            <person name="Sun C."/>
        </authorList>
    </citation>
    <scope>NUCLEOTIDE SEQUENCE [LARGE SCALE GENOMIC DNA]</scope>
    <source>
        <strain evidence="2 4">SY3-13</strain>
    </source>
</reference>
<evidence type="ECO:0000313" key="2">
    <source>
        <dbReference type="EMBL" id="PJK30481.1"/>
    </source>
</evidence>
<keyword evidence="4" id="KW-1185">Reference proteome</keyword>
<dbReference type="EMBL" id="PHIG01000025">
    <property type="protein sequence ID" value="PJK30481.1"/>
    <property type="molecule type" value="Genomic_DNA"/>
</dbReference>
<evidence type="ECO:0000313" key="4">
    <source>
        <dbReference type="Proteomes" id="UP000229498"/>
    </source>
</evidence>
<dbReference type="RefSeq" id="WP_109792123.1">
    <property type="nucleotide sequence ID" value="NZ_PHIG01000018.1"/>
</dbReference>
<dbReference type="Pfam" id="PF23840">
    <property type="entry name" value="Phage_tail_terminator"/>
    <property type="match status" value="1"/>
</dbReference>
<protein>
    <submittedName>
        <fullName evidence="2">Uncharacterized protein</fullName>
    </submittedName>
</protein>
<dbReference type="Proteomes" id="UP000229498">
    <property type="component" value="Unassembled WGS sequence"/>
</dbReference>
<dbReference type="EMBL" id="PHIG01000033">
    <property type="protein sequence ID" value="PJK29334.1"/>
    <property type="molecule type" value="Genomic_DNA"/>
</dbReference>
<dbReference type="EMBL" id="PHIG01000018">
    <property type="protein sequence ID" value="PJK30704.1"/>
    <property type="molecule type" value="Genomic_DNA"/>
</dbReference>
<accession>A0A2M9G446</accession>
<evidence type="ECO:0000313" key="3">
    <source>
        <dbReference type="EMBL" id="PJK30704.1"/>
    </source>
</evidence>
<sequence length="143" mass="15191">MKIQPVIDHLKAVGLGYLDIGGAAELGEVLENAPRLPALFIVPTGETRTGGRETGPKLRQRITYAFSAVSVVRNVAGGTGAAGNDELADLRDGLIGALVAFRHPAGRNNPIPVSGRLAELTDRILIFEDAFRFDGVETREVTS</sequence>